<proteinExistence type="predicted"/>
<dbReference type="AlphaFoldDB" id="A0A9W6LSD5"/>
<dbReference type="Proteomes" id="UP001144323">
    <property type="component" value="Unassembled WGS sequence"/>
</dbReference>
<evidence type="ECO:0000313" key="2">
    <source>
        <dbReference type="EMBL" id="GLI93382.1"/>
    </source>
</evidence>
<dbReference type="EMBL" id="BSEC01000001">
    <property type="protein sequence ID" value="GLI93382.1"/>
    <property type="molecule type" value="Genomic_DNA"/>
</dbReference>
<accession>A0A9W6LSD5</accession>
<feature type="compositionally biased region" description="Basic and acidic residues" evidence="1">
    <location>
        <begin position="85"/>
        <end position="95"/>
    </location>
</feature>
<gene>
    <name evidence="2" type="ORF">LMG27198_23740</name>
</gene>
<keyword evidence="3" id="KW-1185">Reference proteome</keyword>
<feature type="region of interest" description="Disordered" evidence="1">
    <location>
        <begin position="83"/>
        <end position="131"/>
    </location>
</feature>
<reference evidence="2" key="1">
    <citation type="journal article" date="2023" name="Int. J. Syst. Evol. Microbiol.">
        <title>Methylocystis iwaonis sp. nov., a type II methane-oxidizing bacterium from surface soil of a rice paddy field in Japan, and emended description of the genus Methylocystis (ex Whittenbury et al. 1970) Bowman et al. 1993.</title>
        <authorList>
            <person name="Kaise H."/>
            <person name="Sawadogo J.B."/>
            <person name="Alam M.S."/>
            <person name="Ueno C."/>
            <person name="Dianou D."/>
            <person name="Shinjo R."/>
            <person name="Asakawa S."/>
        </authorList>
    </citation>
    <scope>NUCLEOTIDE SEQUENCE</scope>
    <source>
        <strain evidence="2">LMG27198</strain>
    </source>
</reference>
<feature type="compositionally biased region" description="Basic residues" evidence="1">
    <location>
        <begin position="108"/>
        <end position="118"/>
    </location>
</feature>
<protein>
    <submittedName>
        <fullName evidence="2">Uncharacterized protein</fullName>
    </submittedName>
</protein>
<name>A0A9W6LSD5_9HYPH</name>
<evidence type="ECO:0000313" key="3">
    <source>
        <dbReference type="Proteomes" id="UP001144323"/>
    </source>
</evidence>
<organism evidence="2 3">
    <name type="scientific">Methylocystis echinoides</name>
    <dbReference type="NCBI Taxonomy" id="29468"/>
    <lineage>
        <taxon>Bacteria</taxon>
        <taxon>Pseudomonadati</taxon>
        <taxon>Pseudomonadota</taxon>
        <taxon>Alphaproteobacteria</taxon>
        <taxon>Hyphomicrobiales</taxon>
        <taxon>Methylocystaceae</taxon>
        <taxon>Methylocystis</taxon>
    </lineage>
</organism>
<evidence type="ECO:0000256" key="1">
    <source>
        <dbReference type="SAM" id="MobiDB-lite"/>
    </source>
</evidence>
<comment type="caution">
    <text evidence="2">The sequence shown here is derived from an EMBL/GenBank/DDBJ whole genome shotgun (WGS) entry which is preliminary data.</text>
</comment>
<feature type="compositionally biased region" description="Basic and acidic residues" evidence="1">
    <location>
        <begin position="119"/>
        <end position="131"/>
    </location>
</feature>
<sequence length="131" mass="14564">MLESANDRDADIQAALDDALGLRDAEGPEDEAFNDTVVGVRRFARRSAKLVASRRVLTCRYIEPRAQGHKGATMQFFARAVAEQPHMRSTQDGRSTRLSMGSGAAGGRYRKGACRRRSRSDERRVPLEGER</sequence>